<evidence type="ECO:0000313" key="19">
    <source>
        <dbReference type="EMBL" id="KAJ8464849.1"/>
    </source>
</evidence>
<evidence type="ECO:0000256" key="16">
    <source>
        <dbReference type="SAM" id="Phobius"/>
    </source>
</evidence>
<dbReference type="GO" id="GO:0005524">
    <property type="term" value="F:ATP binding"/>
    <property type="evidence" value="ECO:0007669"/>
    <property type="project" value="InterPro"/>
</dbReference>
<evidence type="ECO:0000256" key="15">
    <source>
        <dbReference type="ARBA" id="ARBA00048679"/>
    </source>
</evidence>
<evidence type="ECO:0000256" key="13">
    <source>
        <dbReference type="ARBA" id="ARBA00023180"/>
    </source>
</evidence>
<dbReference type="GO" id="GO:0016020">
    <property type="term" value="C:membrane"/>
    <property type="evidence" value="ECO:0007669"/>
    <property type="project" value="UniProtKB-SubCell"/>
</dbReference>
<dbReference type="FunFam" id="3.80.10.10:FF:000673">
    <property type="entry name" value="Probable LRR receptor-like serine/threonine-protein kinase At2g02780"/>
    <property type="match status" value="1"/>
</dbReference>
<keyword evidence="10 16" id="KW-1133">Transmembrane helix</keyword>
<keyword evidence="9" id="KW-0418">Kinase</keyword>
<dbReference type="Gene3D" id="3.80.10.10">
    <property type="entry name" value="Ribonuclease Inhibitor"/>
    <property type="match status" value="3"/>
</dbReference>
<evidence type="ECO:0000256" key="11">
    <source>
        <dbReference type="ARBA" id="ARBA00023136"/>
    </source>
</evidence>
<evidence type="ECO:0000259" key="18">
    <source>
        <dbReference type="PROSITE" id="PS50011"/>
    </source>
</evidence>
<feature type="chain" id="PRO_5044023809" description="non-specific serine/threonine protein kinase" evidence="17">
    <location>
        <begin position="30"/>
        <end position="748"/>
    </location>
</feature>
<dbReference type="GO" id="GO:0004674">
    <property type="term" value="F:protein serine/threonine kinase activity"/>
    <property type="evidence" value="ECO:0007669"/>
    <property type="project" value="UniProtKB-KW"/>
</dbReference>
<evidence type="ECO:0000256" key="12">
    <source>
        <dbReference type="ARBA" id="ARBA00023170"/>
    </source>
</evidence>
<evidence type="ECO:0000256" key="2">
    <source>
        <dbReference type="ARBA" id="ARBA00012513"/>
    </source>
</evidence>
<comment type="catalytic activity">
    <reaction evidence="14">
        <text>L-threonyl-[protein] + ATP = O-phospho-L-threonyl-[protein] + ADP + H(+)</text>
        <dbReference type="Rhea" id="RHEA:46608"/>
        <dbReference type="Rhea" id="RHEA-COMP:11060"/>
        <dbReference type="Rhea" id="RHEA-COMP:11605"/>
        <dbReference type="ChEBI" id="CHEBI:15378"/>
        <dbReference type="ChEBI" id="CHEBI:30013"/>
        <dbReference type="ChEBI" id="CHEBI:30616"/>
        <dbReference type="ChEBI" id="CHEBI:61977"/>
        <dbReference type="ChEBI" id="CHEBI:456216"/>
        <dbReference type="EC" id="2.7.11.1"/>
    </reaction>
</comment>
<proteinExistence type="predicted"/>
<keyword evidence="13" id="KW-0325">Glycoprotein</keyword>
<evidence type="ECO:0000256" key="3">
    <source>
        <dbReference type="ARBA" id="ARBA00022527"/>
    </source>
</evidence>
<evidence type="ECO:0000256" key="14">
    <source>
        <dbReference type="ARBA" id="ARBA00047899"/>
    </source>
</evidence>
<keyword evidence="5" id="KW-0808">Transferase</keyword>
<evidence type="ECO:0000256" key="17">
    <source>
        <dbReference type="SAM" id="SignalP"/>
    </source>
</evidence>
<dbReference type="InterPro" id="IPR011009">
    <property type="entry name" value="Kinase-like_dom_sf"/>
</dbReference>
<dbReference type="InterPro" id="IPR051824">
    <property type="entry name" value="LRR_Rcpt-Like_S/T_Kinase"/>
</dbReference>
<keyword evidence="20" id="KW-1185">Reference proteome</keyword>
<dbReference type="PROSITE" id="PS50011">
    <property type="entry name" value="PROTEIN_KINASE_DOM"/>
    <property type="match status" value="1"/>
</dbReference>
<dbReference type="FunFam" id="3.80.10.10:FF:000380">
    <property type="entry name" value="Putative inactive leucine-rich repeat receptor-like protein kinase"/>
    <property type="match status" value="1"/>
</dbReference>
<name>A0AAV8PZZ6_ENSVE</name>
<keyword evidence="7 17" id="KW-0732">Signal</keyword>
<comment type="subcellular location">
    <subcellularLocation>
        <location evidence="1">Membrane</location>
        <topology evidence="1">Single-pass type I membrane protein</topology>
    </subcellularLocation>
</comment>
<accession>A0AAV8PZZ6</accession>
<protein>
    <recommendedName>
        <fullName evidence="2">non-specific serine/threonine protein kinase</fullName>
        <ecNumber evidence="2">2.7.11.1</ecNumber>
    </recommendedName>
</protein>
<dbReference type="EMBL" id="JAQQAF010000008">
    <property type="protein sequence ID" value="KAJ8464849.1"/>
    <property type="molecule type" value="Genomic_DNA"/>
</dbReference>
<feature type="signal peptide" evidence="17">
    <location>
        <begin position="1"/>
        <end position="29"/>
    </location>
</feature>
<evidence type="ECO:0000256" key="4">
    <source>
        <dbReference type="ARBA" id="ARBA00022614"/>
    </source>
</evidence>
<dbReference type="PRINTS" id="PR00019">
    <property type="entry name" value="LEURICHRPT"/>
</dbReference>
<keyword evidence="3" id="KW-0723">Serine/threonine-protein kinase</keyword>
<evidence type="ECO:0000256" key="6">
    <source>
        <dbReference type="ARBA" id="ARBA00022692"/>
    </source>
</evidence>
<dbReference type="EC" id="2.7.11.1" evidence="2"/>
<dbReference type="PANTHER" id="PTHR48006">
    <property type="entry name" value="LEUCINE-RICH REPEAT-CONTAINING PROTEIN DDB_G0281931-RELATED"/>
    <property type="match status" value="1"/>
</dbReference>
<dbReference type="Pfam" id="PF00560">
    <property type="entry name" value="LRR_1"/>
    <property type="match status" value="3"/>
</dbReference>
<evidence type="ECO:0000256" key="8">
    <source>
        <dbReference type="ARBA" id="ARBA00022737"/>
    </source>
</evidence>
<sequence length="748" mass="80970">MGFLSLSKLTSSTALLLLPLLFLFLALDAQQLPNSQSRMLLRLQRLLEYPPALVGWSRATDFCSLPPSPSLTVTCYGGRIVELVIVGDRPAAPGARNALSPAFSSDSLFTTLSRLPSLSTLSLVALGLWGSLPAKVDRFPSLKVLNLSSNYFTGAIPMEMSTMSSLQNLVLGGNSFNGSLPDLKPLAALVELDVGGNRLGPEFPSLSTGIVSLVLRNNRYHGKIPANLTAFHQLQKLDLSSNRLSGWIPPLLFSLPSIHYLDLSDNTLSGQIPSNVSCGSVLGFVDVTNNLLVGGLPSCMLSNSSNRMVLSSGNCLDVGGMRYQHPNAYCNGAAFAAILPPANKISGSESNVGAILGIAGGVFVGAALLGLLVFLVFRRSRRTMESKAIVLYKPEAAKSLPQDTTKTPADATGILGKGHMSEAVRIGTLGLIPYRIFSMEELQQATNSFNPSNLIEDGARGQFYKGWLQDGSMVTVRRLKLNPRFLPQNLPQYLDLTSKLRHHHLASILGHCINSSQDGVNVTTIVFLVSEYVTNGTLRSHLTEWRKREMLKWPQRLAAVTGVARGIQFLHTVTVPGIVGSDLNIETVLLDKTLTAKISNYNLPVLPKNKNNKTCGYESPFIAVEDRDPGSIYGLEHGEKYDIYQFGLILLEIITGKPAGSKSEVDFLRSQLQKSLTDSPPDLRGIADPTIRGTFAVDSLRTAVEISLNCVSGDPNQRPSIDDVLWNLQYSAQIQDGWASSENLSIQV</sequence>
<dbReference type="Pfam" id="PF07714">
    <property type="entry name" value="PK_Tyr_Ser-Thr"/>
    <property type="match status" value="1"/>
</dbReference>
<reference evidence="19 20" key="1">
    <citation type="submission" date="2022-12" db="EMBL/GenBank/DDBJ databases">
        <title>Chromosome-scale assembly of the Ensete ventricosum genome.</title>
        <authorList>
            <person name="Dussert Y."/>
            <person name="Stocks J."/>
            <person name="Wendawek A."/>
            <person name="Woldeyes F."/>
            <person name="Nichols R.A."/>
            <person name="Borrell J.S."/>
        </authorList>
    </citation>
    <scope>NUCLEOTIDE SEQUENCE [LARGE SCALE GENOMIC DNA]</scope>
    <source>
        <strain evidence="20">cv. Maze</strain>
        <tissue evidence="19">Seeds</tissue>
    </source>
</reference>
<dbReference type="Proteomes" id="UP001222027">
    <property type="component" value="Unassembled WGS sequence"/>
</dbReference>
<keyword evidence="4" id="KW-0433">Leucine-rich repeat</keyword>
<dbReference type="SUPFAM" id="SSF52058">
    <property type="entry name" value="L domain-like"/>
    <property type="match status" value="1"/>
</dbReference>
<dbReference type="FunFam" id="1.10.510.10:FF:000431">
    <property type="entry name" value="Putative inactive leucine-rich repeat receptor-like protein kinase"/>
    <property type="match status" value="1"/>
</dbReference>
<evidence type="ECO:0000256" key="9">
    <source>
        <dbReference type="ARBA" id="ARBA00022777"/>
    </source>
</evidence>
<comment type="catalytic activity">
    <reaction evidence="15">
        <text>L-seryl-[protein] + ATP = O-phospho-L-seryl-[protein] + ADP + H(+)</text>
        <dbReference type="Rhea" id="RHEA:17989"/>
        <dbReference type="Rhea" id="RHEA-COMP:9863"/>
        <dbReference type="Rhea" id="RHEA-COMP:11604"/>
        <dbReference type="ChEBI" id="CHEBI:15378"/>
        <dbReference type="ChEBI" id="CHEBI:29999"/>
        <dbReference type="ChEBI" id="CHEBI:30616"/>
        <dbReference type="ChEBI" id="CHEBI:83421"/>
        <dbReference type="ChEBI" id="CHEBI:456216"/>
        <dbReference type="EC" id="2.7.11.1"/>
    </reaction>
</comment>
<comment type="caution">
    <text evidence="19">The sequence shown here is derived from an EMBL/GenBank/DDBJ whole genome shotgun (WGS) entry which is preliminary data.</text>
</comment>
<feature type="domain" description="Protein kinase" evidence="18">
    <location>
        <begin position="449"/>
        <end position="730"/>
    </location>
</feature>
<dbReference type="Gene3D" id="1.10.510.10">
    <property type="entry name" value="Transferase(Phosphotransferase) domain 1"/>
    <property type="match status" value="1"/>
</dbReference>
<evidence type="ECO:0000256" key="5">
    <source>
        <dbReference type="ARBA" id="ARBA00022679"/>
    </source>
</evidence>
<dbReference type="InterPro" id="IPR000719">
    <property type="entry name" value="Prot_kinase_dom"/>
</dbReference>
<organism evidence="19 20">
    <name type="scientific">Ensete ventricosum</name>
    <name type="common">Abyssinian banana</name>
    <name type="synonym">Musa ensete</name>
    <dbReference type="NCBI Taxonomy" id="4639"/>
    <lineage>
        <taxon>Eukaryota</taxon>
        <taxon>Viridiplantae</taxon>
        <taxon>Streptophyta</taxon>
        <taxon>Embryophyta</taxon>
        <taxon>Tracheophyta</taxon>
        <taxon>Spermatophyta</taxon>
        <taxon>Magnoliopsida</taxon>
        <taxon>Liliopsida</taxon>
        <taxon>Zingiberales</taxon>
        <taxon>Musaceae</taxon>
        <taxon>Ensete</taxon>
    </lineage>
</organism>
<dbReference type="AlphaFoldDB" id="A0AAV8PZZ6"/>
<dbReference type="InterPro" id="IPR001245">
    <property type="entry name" value="Ser-Thr/Tyr_kinase_cat_dom"/>
</dbReference>
<dbReference type="InterPro" id="IPR032675">
    <property type="entry name" value="LRR_dom_sf"/>
</dbReference>
<dbReference type="SUPFAM" id="SSF56112">
    <property type="entry name" value="Protein kinase-like (PK-like)"/>
    <property type="match status" value="1"/>
</dbReference>
<dbReference type="InterPro" id="IPR001611">
    <property type="entry name" value="Leu-rich_rpt"/>
</dbReference>
<keyword evidence="6 16" id="KW-0812">Transmembrane</keyword>
<keyword evidence="12" id="KW-0675">Receptor</keyword>
<evidence type="ECO:0000256" key="1">
    <source>
        <dbReference type="ARBA" id="ARBA00004479"/>
    </source>
</evidence>
<evidence type="ECO:0000313" key="20">
    <source>
        <dbReference type="Proteomes" id="UP001222027"/>
    </source>
</evidence>
<keyword evidence="11 16" id="KW-0472">Membrane</keyword>
<dbReference type="Gene3D" id="3.30.200.20">
    <property type="entry name" value="Phosphorylase Kinase, domain 1"/>
    <property type="match status" value="1"/>
</dbReference>
<dbReference type="PROSITE" id="PS51450">
    <property type="entry name" value="LRR"/>
    <property type="match status" value="1"/>
</dbReference>
<keyword evidence="8" id="KW-0677">Repeat</keyword>
<gene>
    <name evidence="19" type="ORF">OPV22_027401</name>
</gene>
<feature type="transmembrane region" description="Helical" evidence="16">
    <location>
        <begin position="352"/>
        <end position="377"/>
    </location>
</feature>
<dbReference type="PANTHER" id="PTHR48006:SF73">
    <property type="entry name" value="PROTEIN KINASE DOMAIN-CONTAINING PROTEIN"/>
    <property type="match status" value="1"/>
</dbReference>
<evidence type="ECO:0000256" key="10">
    <source>
        <dbReference type="ARBA" id="ARBA00022989"/>
    </source>
</evidence>
<evidence type="ECO:0000256" key="7">
    <source>
        <dbReference type="ARBA" id="ARBA00022729"/>
    </source>
</evidence>